<accession>K4F9C2</accession>
<dbReference type="Proteomes" id="UP000000458">
    <property type="component" value="Segment"/>
</dbReference>
<evidence type="ECO:0000313" key="1">
    <source>
        <dbReference type="EMBL" id="AFC21425.1"/>
    </source>
</evidence>
<reference evidence="1 2" key="1">
    <citation type="journal article" date="2012" name="J. Virol.">
        <title>Genome Sequence of Cronobacter sakazakii Myovirus vB_CsaM_GAP31.</title>
        <authorList>
            <person name="Abbasifar R."/>
            <person name="Kropinski A.M."/>
            <person name="Sabour P.M."/>
            <person name="Ackermann H.W."/>
            <person name="Alanis Villa A."/>
            <person name="Abbasifar A."/>
            <person name="Griffiths M.W."/>
        </authorList>
    </citation>
    <scope>NUCLEOTIDE SEQUENCE [LARGE SCALE GENOMIC DNA]</scope>
</reference>
<gene>
    <name evidence="1" type="ORF">GAP31_244</name>
</gene>
<name>K4F9C2_9CAUD</name>
<keyword evidence="2" id="KW-1185">Reference proteome</keyword>
<dbReference type="EMBL" id="JN882284">
    <property type="protein sequence ID" value="AFC21425.1"/>
    <property type="molecule type" value="Genomic_DNA"/>
</dbReference>
<protein>
    <submittedName>
        <fullName evidence="1">Uncharacterized protein</fullName>
    </submittedName>
</protein>
<organism evidence="1 2">
    <name type="scientific">Cronobacter phage vB_CsaM_GAP31</name>
    <dbReference type="NCBI Taxonomy" id="1141135"/>
    <lineage>
        <taxon>Viruses</taxon>
        <taxon>Duplodnaviria</taxon>
        <taxon>Heunggongvirae</taxon>
        <taxon>Uroviricota</taxon>
        <taxon>Caudoviricetes</taxon>
        <taxon>Vequintavirinae</taxon>
        <taxon>Seunavirus</taxon>
        <taxon>Seunavirus GAP31</taxon>
    </lineage>
</organism>
<sequence>MNKYYFTFGMNQQTKDGMSLGNFYVCIEARHPYDARFEMFDARGSSWSFCYTEEEFAGQPEKYGLKSISLDEVRIR</sequence>
<evidence type="ECO:0000313" key="2">
    <source>
        <dbReference type="Proteomes" id="UP000000458"/>
    </source>
</evidence>
<dbReference type="GeneID" id="13993564"/>
<dbReference type="KEGG" id="vg:13993564"/>
<dbReference type="RefSeq" id="YP_006987080.1">
    <property type="nucleotide sequence ID" value="NC_019400.1"/>
</dbReference>
<proteinExistence type="predicted"/>
<dbReference type="OrthoDB" id="35618at10239"/>